<dbReference type="PRINTS" id="PR00081">
    <property type="entry name" value="GDHRDH"/>
</dbReference>
<dbReference type="EMBL" id="BAAAFZ010000008">
    <property type="protein sequence ID" value="GAA0571515.1"/>
    <property type="molecule type" value="Genomic_DNA"/>
</dbReference>
<dbReference type="PANTHER" id="PTHR42879">
    <property type="entry name" value="3-OXOACYL-(ACYL-CARRIER-PROTEIN) REDUCTASE"/>
    <property type="match status" value="1"/>
</dbReference>
<accession>A0ABN1EQ00</accession>
<evidence type="ECO:0000313" key="3">
    <source>
        <dbReference type="Proteomes" id="UP001501588"/>
    </source>
</evidence>
<dbReference type="InterPro" id="IPR036291">
    <property type="entry name" value="NAD(P)-bd_dom_sf"/>
</dbReference>
<reference evidence="2 3" key="1">
    <citation type="journal article" date="2019" name="Int. J. Syst. Evol. Microbiol.">
        <title>The Global Catalogue of Microorganisms (GCM) 10K type strain sequencing project: providing services to taxonomists for standard genome sequencing and annotation.</title>
        <authorList>
            <consortium name="The Broad Institute Genomics Platform"/>
            <consortium name="The Broad Institute Genome Sequencing Center for Infectious Disease"/>
            <person name="Wu L."/>
            <person name="Ma J."/>
        </authorList>
    </citation>
    <scope>NUCLEOTIDE SEQUENCE [LARGE SCALE GENOMIC DNA]</scope>
    <source>
        <strain evidence="2 3">JCM 9933</strain>
    </source>
</reference>
<dbReference type="PANTHER" id="PTHR42879:SF2">
    <property type="entry name" value="3-OXOACYL-[ACYL-CARRIER-PROTEIN] REDUCTASE FABG"/>
    <property type="match status" value="1"/>
</dbReference>
<dbReference type="InterPro" id="IPR050259">
    <property type="entry name" value="SDR"/>
</dbReference>
<comment type="caution">
    <text evidence="2">The sequence shown here is derived from an EMBL/GenBank/DDBJ whole genome shotgun (WGS) entry which is preliminary data.</text>
</comment>
<dbReference type="PRINTS" id="PR00080">
    <property type="entry name" value="SDRFAMILY"/>
</dbReference>
<keyword evidence="3" id="KW-1185">Reference proteome</keyword>
<gene>
    <name evidence="2" type="ORF">GCM10009416_07670</name>
</gene>
<dbReference type="SUPFAM" id="SSF51735">
    <property type="entry name" value="NAD(P)-binding Rossmann-fold domains"/>
    <property type="match status" value="1"/>
</dbReference>
<dbReference type="NCBIfam" id="NF009466">
    <property type="entry name" value="PRK12826.1-2"/>
    <property type="match status" value="1"/>
</dbReference>
<protein>
    <submittedName>
        <fullName evidence="2">SDR family NAD(P)-dependent oxidoreductase</fullName>
    </submittedName>
</protein>
<proteinExistence type="inferred from homology"/>
<dbReference type="InterPro" id="IPR002347">
    <property type="entry name" value="SDR_fam"/>
</dbReference>
<dbReference type="RefSeq" id="WP_343893830.1">
    <property type="nucleotide sequence ID" value="NZ_BAAAFZ010000008.1"/>
</dbReference>
<organism evidence="2 3">
    <name type="scientific">Craurococcus roseus</name>
    <dbReference type="NCBI Taxonomy" id="77585"/>
    <lineage>
        <taxon>Bacteria</taxon>
        <taxon>Pseudomonadati</taxon>
        <taxon>Pseudomonadota</taxon>
        <taxon>Alphaproteobacteria</taxon>
        <taxon>Acetobacterales</taxon>
        <taxon>Acetobacteraceae</taxon>
        <taxon>Craurococcus</taxon>
    </lineage>
</organism>
<name>A0ABN1EQ00_9PROT</name>
<dbReference type="Proteomes" id="UP001501588">
    <property type="component" value="Unassembled WGS sequence"/>
</dbReference>
<dbReference type="Gene3D" id="3.40.50.720">
    <property type="entry name" value="NAD(P)-binding Rossmann-like Domain"/>
    <property type="match status" value="1"/>
</dbReference>
<evidence type="ECO:0000256" key="1">
    <source>
        <dbReference type="ARBA" id="ARBA00006484"/>
    </source>
</evidence>
<evidence type="ECO:0000313" key="2">
    <source>
        <dbReference type="EMBL" id="GAA0571515.1"/>
    </source>
</evidence>
<dbReference type="Pfam" id="PF13561">
    <property type="entry name" value="adh_short_C2"/>
    <property type="match status" value="1"/>
</dbReference>
<comment type="similarity">
    <text evidence="1">Belongs to the short-chain dehydrogenases/reductases (SDR) family.</text>
</comment>
<sequence>MSDARRSRVALVTGAARGIGAAIAARLAAEGHPVVLADVLDEVEATATVLRAAGHEARAIRLDVSDEDAVAGLPGLLGDWWDRLGVLVNNAGISPKAEGRARRVRDTPAEEWRWVLEVNLTGAFLASRACIPPMAARRWGRIIMIASQAARTKSRIAGAHYAASKSGLLGLARSLAVELGPEGITANSVAPGRIDTPMARAAAPGADAAFLADTPLGRAGSPEEVAAVVAFLASDDASYLNGAILDVGGGSFMP</sequence>